<evidence type="ECO:0000313" key="1">
    <source>
        <dbReference type="EMBL" id="RYN52531.1"/>
    </source>
</evidence>
<name>A0A4Q4MLJ9_ALTAL</name>
<comment type="caution">
    <text evidence="1">The sequence shown here is derived from an EMBL/GenBank/DDBJ whole genome shotgun (WGS) entry which is preliminary data.</text>
</comment>
<accession>A0A4Q4MLJ9</accession>
<dbReference type="Proteomes" id="UP000291422">
    <property type="component" value="Unassembled WGS sequence"/>
</dbReference>
<reference evidence="2" key="1">
    <citation type="journal article" date="2019" name="bioRxiv">
        <title>Genomics, evolutionary history and diagnostics of the Alternaria alternata species group including apple and Asian pear pathotypes.</title>
        <authorList>
            <person name="Armitage A.D."/>
            <person name="Cockerton H.M."/>
            <person name="Sreenivasaprasad S."/>
            <person name="Woodhall J.W."/>
            <person name="Lane C.R."/>
            <person name="Harrison R.J."/>
            <person name="Clarkson J.P."/>
        </authorList>
    </citation>
    <scope>NUCLEOTIDE SEQUENCE [LARGE SCALE GENOMIC DNA]</scope>
    <source>
        <strain evidence="2">FERA 1177</strain>
    </source>
</reference>
<gene>
    <name evidence="1" type="ORF">AA0117_g13364</name>
</gene>
<evidence type="ECO:0000313" key="2">
    <source>
        <dbReference type="Proteomes" id="UP000291422"/>
    </source>
</evidence>
<organism evidence="1 2">
    <name type="scientific">Alternaria alternata</name>
    <name type="common">Alternaria rot fungus</name>
    <name type="synonym">Torula alternata</name>
    <dbReference type="NCBI Taxonomy" id="5599"/>
    <lineage>
        <taxon>Eukaryota</taxon>
        <taxon>Fungi</taxon>
        <taxon>Dikarya</taxon>
        <taxon>Ascomycota</taxon>
        <taxon>Pezizomycotina</taxon>
        <taxon>Dothideomycetes</taxon>
        <taxon>Pleosporomycetidae</taxon>
        <taxon>Pleosporales</taxon>
        <taxon>Pleosporineae</taxon>
        <taxon>Pleosporaceae</taxon>
        <taxon>Alternaria</taxon>
        <taxon>Alternaria sect. Alternaria</taxon>
        <taxon>Alternaria alternata complex</taxon>
    </lineage>
</organism>
<dbReference type="EMBL" id="PDXD01000258">
    <property type="protein sequence ID" value="RYN52531.1"/>
    <property type="molecule type" value="Genomic_DNA"/>
</dbReference>
<proteinExistence type="predicted"/>
<protein>
    <submittedName>
        <fullName evidence="1">Uncharacterized protein</fullName>
    </submittedName>
</protein>
<sequence length="129" mass="13434">MQEWSREVLVEKCRAFHGRLPRAEAGDLQISPERLACATSTLATTNSSPPVMDMSVSNEEYGASTDFFACSPSLPVDPAFRPPVEAGSGQGDAFFAASGAAVVSSAASLRRSSLVPSSKECEGPIAAPV</sequence>
<dbReference type="AlphaFoldDB" id="A0A4Q4MLJ9"/>